<keyword evidence="5" id="KW-0963">Cytoplasm</keyword>
<dbReference type="GO" id="GO:0051301">
    <property type="term" value="P:cell division"/>
    <property type="evidence" value="ECO:0007669"/>
    <property type="project" value="UniProtKB-KW"/>
</dbReference>
<evidence type="ECO:0000256" key="6">
    <source>
        <dbReference type="ARBA" id="ARBA00022553"/>
    </source>
</evidence>
<dbReference type="GO" id="GO:0005634">
    <property type="term" value="C:nucleus"/>
    <property type="evidence" value="ECO:0007669"/>
    <property type="project" value="UniProtKB-SubCell"/>
</dbReference>
<dbReference type="PANTHER" id="PTHR23280">
    <property type="entry name" value="4.1 G PROTEIN"/>
    <property type="match status" value="1"/>
</dbReference>
<dbReference type="Proteomes" id="UP000472276">
    <property type="component" value="Unassembled WGS sequence"/>
</dbReference>
<reference evidence="19" key="1">
    <citation type="submission" date="2025-08" db="UniProtKB">
        <authorList>
            <consortium name="Ensembl"/>
        </authorList>
    </citation>
    <scope>IDENTIFICATION</scope>
</reference>
<dbReference type="InterPro" id="IPR019747">
    <property type="entry name" value="FERM_CS"/>
</dbReference>
<dbReference type="Pfam" id="PF05902">
    <property type="entry name" value="4_1_CTD"/>
    <property type="match status" value="1"/>
</dbReference>
<keyword evidence="10" id="KW-0009">Actin-binding</keyword>
<dbReference type="GO" id="GO:0003779">
    <property type="term" value="F:actin binding"/>
    <property type="evidence" value="ECO:0007669"/>
    <property type="project" value="UniProtKB-KW"/>
</dbReference>
<dbReference type="SMART" id="SM00295">
    <property type="entry name" value="B41"/>
    <property type="match status" value="1"/>
</dbReference>
<feature type="compositionally biased region" description="Basic and acidic residues" evidence="17">
    <location>
        <begin position="104"/>
        <end position="172"/>
    </location>
</feature>
<feature type="compositionally biased region" description="Low complexity" evidence="17">
    <location>
        <begin position="1"/>
        <end position="10"/>
    </location>
</feature>
<dbReference type="Pfam" id="PF09379">
    <property type="entry name" value="FERM_N"/>
    <property type="match status" value="1"/>
</dbReference>
<dbReference type="GO" id="GO:0005886">
    <property type="term" value="C:plasma membrane"/>
    <property type="evidence" value="ECO:0007669"/>
    <property type="project" value="TreeGrafter"/>
</dbReference>
<comment type="subcellular location">
    <subcellularLocation>
        <location evidence="3">Cytoplasm</location>
        <location evidence="3">Cell cortex</location>
    </subcellularLocation>
    <subcellularLocation>
        <location evidence="2">Cytoplasm</location>
        <location evidence="2">Cytoskeleton</location>
    </subcellularLocation>
    <subcellularLocation>
        <location evidence="1">Nucleus</location>
    </subcellularLocation>
</comment>
<proteinExistence type="predicted"/>
<feature type="compositionally biased region" description="Basic and acidic residues" evidence="17">
    <location>
        <begin position="404"/>
        <end position="418"/>
    </location>
</feature>
<dbReference type="PROSITE" id="PS00661">
    <property type="entry name" value="FERM_2"/>
    <property type="match status" value="1"/>
</dbReference>
<feature type="region of interest" description="Disordered" evidence="17">
    <location>
        <begin position="1058"/>
        <end position="1080"/>
    </location>
</feature>
<keyword evidence="7" id="KW-0132">Cell division</keyword>
<dbReference type="Pfam" id="PF04382">
    <property type="entry name" value="SAB"/>
    <property type="match status" value="1"/>
</dbReference>
<dbReference type="AlphaFoldDB" id="A0A668SBI8"/>
<dbReference type="GO" id="GO:0030866">
    <property type="term" value="P:cortical actin cytoskeleton organization"/>
    <property type="evidence" value="ECO:0007669"/>
    <property type="project" value="InterPro"/>
</dbReference>
<feature type="domain" description="FERM" evidence="18">
    <location>
        <begin position="526"/>
        <end position="807"/>
    </location>
</feature>
<dbReference type="InterPro" id="IPR018980">
    <property type="entry name" value="FERM_PH-like_C"/>
</dbReference>
<dbReference type="InterPro" id="IPR019748">
    <property type="entry name" value="FERM_central"/>
</dbReference>
<keyword evidence="20" id="KW-1185">Reference proteome</keyword>
<feature type="compositionally biased region" description="Basic and acidic residues" evidence="17">
    <location>
        <begin position="236"/>
        <end position="396"/>
    </location>
</feature>
<dbReference type="SMART" id="SM01196">
    <property type="entry name" value="FERM_C"/>
    <property type="match status" value="1"/>
</dbReference>
<dbReference type="FunFam" id="3.10.20.90:FF:000002">
    <property type="entry name" value="Erythrocyte protein band 4.1-like 3"/>
    <property type="match status" value="1"/>
</dbReference>
<dbReference type="InterPro" id="IPR029071">
    <property type="entry name" value="Ubiquitin-like_domsf"/>
</dbReference>
<evidence type="ECO:0000256" key="3">
    <source>
        <dbReference type="ARBA" id="ARBA00004544"/>
    </source>
</evidence>
<evidence type="ECO:0000256" key="13">
    <source>
        <dbReference type="ARBA" id="ARBA00023306"/>
    </source>
</evidence>
<dbReference type="Pfam" id="PF09380">
    <property type="entry name" value="FERM_C"/>
    <property type="match status" value="1"/>
</dbReference>
<dbReference type="SMART" id="SM01195">
    <property type="entry name" value="FA"/>
    <property type="match status" value="1"/>
</dbReference>
<feature type="compositionally biased region" description="Basic and acidic residues" evidence="17">
    <location>
        <begin position="453"/>
        <end position="519"/>
    </location>
</feature>
<evidence type="ECO:0000256" key="15">
    <source>
        <dbReference type="ARBA" id="ARBA00030419"/>
    </source>
</evidence>
<dbReference type="PRINTS" id="PR00935">
    <property type="entry name" value="BAND41"/>
</dbReference>
<feature type="compositionally biased region" description="Basic and acidic residues" evidence="17">
    <location>
        <begin position="183"/>
        <end position="225"/>
    </location>
</feature>
<feature type="compositionally biased region" description="Polar residues" evidence="17">
    <location>
        <begin position="440"/>
        <end position="450"/>
    </location>
</feature>
<feature type="compositionally biased region" description="Low complexity" evidence="17">
    <location>
        <begin position="80"/>
        <end position="90"/>
    </location>
</feature>
<dbReference type="InterPro" id="IPR007477">
    <property type="entry name" value="SAB_dom"/>
</dbReference>
<dbReference type="Pfam" id="PF08736">
    <property type="entry name" value="FA"/>
    <property type="match status" value="1"/>
</dbReference>
<dbReference type="InterPro" id="IPR019749">
    <property type="entry name" value="Band_41_domain"/>
</dbReference>
<dbReference type="PANTHER" id="PTHR23280:SF12">
    <property type="entry name" value="PROTEIN 4.1"/>
    <property type="match status" value="1"/>
</dbReference>
<evidence type="ECO:0000256" key="11">
    <source>
        <dbReference type="ARBA" id="ARBA00023212"/>
    </source>
</evidence>
<evidence type="ECO:0000313" key="19">
    <source>
        <dbReference type="Ensembl" id="ENSOABP00000011679.2"/>
    </source>
</evidence>
<dbReference type="GO" id="GO:0005938">
    <property type="term" value="C:cell cortex"/>
    <property type="evidence" value="ECO:0007669"/>
    <property type="project" value="UniProtKB-SubCell"/>
</dbReference>
<evidence type="ECO:0000256" key="12">
    <source>
        <dbReference type="ARBA" id="ARBA00023242"/>
    </source>
</evidence>
<evidence type="ECO:0000256" key="10">
    <source>
        <dbReference type="ARBA" id="ARBA00023203"/>
    </source>
</evidence>
<name>A0A668SBI8_OREAU</name>
<evidence type="ECO:0000256" key="8">
    <source>
        <dbReference type="ARBA" id="ARBA00022776"/>
    </source>
</evidence>
<keyword evidence="11" id="KW-0206">Cytoskeleton</keyword>
<keyword evidence="6" id="KW-0597">Phosphoprotein</keyword>
<dbReference type="InterPro" id="IPR035963">
    <property type="entry name" value="FERM_2"/>
</dbReference>
<dbReference type="GO" id="GO:0031032">
    <property type="term" value="P:actomyosin structure organization"/>
    <property type="evidence" value="ECO:0007669"/>
    <property type="project" value="TreeGrafter"/>
</dbReference>
<evidence type="ECO:0000256" key="9">
    <source>
        <dbReference type="ARBA" id="ARBA00022860"/>
    </source>
</evidence>
<dbReference type="FunFam" id="2.30.29.30:FF:000001">
    <property type="entry name" value="Erythrocyte membrane protein band 4.1"/>
    <property type="match status" value="1"/>
</dbReference>
<gene>
    <name evidence="19" type="primary">EIF5B</name>
</gene>
<dbReference type="SUPFAM" id="SSF50729">
    <property type="entry name" value="PH domain-like"/>
    <property type="match status" value="1"/>
</dbReference>
<dbReference type="CDD" id="cd13184">
    <property type="entry name" value="FERM_C_4_1_family"/>
    <property type="match status" value="1"/>
</dbReference>
<evidence type="ECO:0000256" key="17">
    <source>
        <dbReference type="SAM" id="MobiDB-lite"/>
    </source>
</evidence>
<dbReference type="Gene3D" id="3.10.20.90">
    <property type="entry name" value="Phosphatidylinositol 3-kinase Catalytic Subunit, Chain A, domain 1"/>
    <property type="match status" value="1"/>
</dbReference>
<dbReference type="Ensembl" id="ENSOABT00000012066.2">
    <property type="protein sequence ID" value="ENSOABP00000011679.2"/>
    <property type="gene ID" value="ENSOABG00000006011.2"/>
</dbReference>
<dbReference type="OMA" id="WETPASK"/>
<dbReference type="GO" id="GO:0005198">
    <property type="term" value="F:structural molecule activity"/>
    <property type="evidence" value="ECO:0007669"/>
    <property type="project" value="InterPro"/>
</dbReference>
<dbReference type="InterPro" id="IPR011993">
    <property type="entry name" value="PH-like_dom_sf"/>
</dbReference>
<evidence type="ECO:0000256" key="5">
    <source>
        <dbReference type="ARBA" id="ARBA00022490"/>
    </source>
</evidence>
<dbReference type="GO" id="GO:0005856">
    <property type="term" value="C:cytoskeleton"/>
    <property type="evidence" value="ECO:0007669"/>
    <property type="project" value="UniProtKB-SubCell"/>
</dbReference>
<dbReference type="GO" id="GO:0005516">
    <property type="term" value="F:calmodulin binding"/>
    <property type="evidence" value="ECO:0007669"/>
    <property type="project" value="UniProtKB-KW"/>
</dbReference>
<dbReference type="InterPro" id="IPR008379">
    <property type="entry name" value="Band_4.1_C"/>
</dbReference>
<dbReference type="Gene3D" id="1.20.80.10">
    <property type="match status" value="1"/>
</dbReference>
<accession>A0A668SBI8</accession>
<dbReference type="Pfam" id="PF00373">
    <property type="entry name" value="FERM_M"/>
    <property type="match status" value="1"/>
</dbReference>
<dbReference type="InterPro" id="IPR000299">
    <property type="entry name" value="FERM_domain"/>
</dbReference>
<evidence type="ECO:0000256" key="7">
    <source>
        <dbReference type="ARBA" id="ARBA00022618"/>
    </source>
</evidence>
<keyword evidence="8" id="KW-0498">Mitosis</keyword>
<keyword evidence="12" id="KW-0539">Nucleus</keyword>
<keyword evidence="9" id="KW-0112">Calmodulin-binding</keyword>
<dbReference type="InterPro" id="IPR018979">
    <property type="entry name" value="FERM_N"/>
</dbReference>
<protein>
    <recommendedName>
        <fullName evidence="14">Protein 4.1</fullName>
    </recommendedName>
    <alternativeName>
        <fullName evidence="15">Band 4.1</fullName>
    </alternativeName>
    <alternativeName>
        <fullName evidence="16">Erythrocyte membrane protein band 4.1</fullName>
    </alternativeName>
</protein>
<evidence type="ECO:0000256" key="1">
    <source>
        <dbReference type="ARBA" id="ARBA00004123"/>
    </source>
</evidence>
<sequence length="1291" mass="145790">MTTEATAVTEADTEGKQKTSGAEPEPEPENKQKTEAATSDPEGEQSSKKAQEQVTEPGPAEAATSPEEEQLKPRTRTSAGKGLSRLFSSFLKRRSQCSEEEVFEAEKAKDEKADKEEKVDKKEEETVEEGKNQDEEAKAEEEKPEVKEVKKKDDKAEPKEEKKKVEEKVEKKGSKKKKKEAKKKAEEKDEEKVKKEETKKEETKKTETKKEETKKGEEKLMKKEEQNEEGTTQQTVEKEEKKVEKKEEEKKETAEVKGKAADAGKKEEEKVDKKVAKKKEKEEKLKKREEEKAKRKAEEEERIKQREEEKAKKKEEEKAREAERAKKKEEEKAKKKEEEKTKEEKAKKKEEEKPKEELKTKEDEKVKEEAKKKEKEGEEAKPEEKEEKEENKEKKKDKGKSKGKKEVKEVKGPSEEQVKAPIAAPEPELKTEPDIEQAADQHSISSTEAQPAQEEHKEEAVIKEPEAVGEVKQEDTEKIVEEPAEKEEPVKEKEKEKEQAKKEKPAKEKTEKKTEEVKGSKRQKTMQCKVTLLDDAQFECELDKHAKGQELLTKVCDHVNLLEKDYFGLAHWETPTNKTWLEPTKEIRKQVAGAVYEFTFNVKFYPPDPAQLTEDLTRYFLCLQLRKDIMRGVLPCSFVTLSLLGSYTAQSELGEYDPELHGTDYVKDLNLAPGQSKELEEKVMDLHRTYRSMSPAQADMLFLENAKKLAMYGVDLHQAKDLDGVDIMLGVCSSGLMVYKDKLRINRFPWPKVLKISYKRSSFFIKIRPSEQEQYESTIGFKLPNYKASKKLWKVCVEHHTFFRVSTVEPPSSRRFLVLGSKFRYSGRTQAQTRHASSMIDRPAPRFTRSASKRLSRNLDGAASAQRGTRPVSAPVFSQAALMEAGIPMAPLDQPQTSTPIKTSRQEERKLQVTVEAVEPSKIEAGADAKPAVWRDQRELDSSLISTMNGDIQHECETTSTEVVRMRKKRAKKIEDESIYIRHSQLMLEDFDKPQEVLLRHHASISELKRNFMEAVPDSRPSEWDKRLSTHSPFRTLGINGQPLPSADGSVCIRPLSNGSDTKTAHEETSSSLGFTGLPIKSEPESVEVHSATVEKESRDQEEVVVFETNLVPIVEVEMAQLPPSFDPSCNALEVIAEEEGSCPGVSDDSGRIAGSSPASYFWSDGPQVIRCFQPPLVQTQTVTITAVSSPLPSGISTTEVPIVPTKTFTYESSKVTVDGTEEDKDCSTVSSSQTITSETTSGTSVTTTTTHISKVVKSGSSETRVEKRIVITADSDIDQDKEKHGGASAL</sequence>
<evidence type="ECO:0000313" key="20">
    <source>
        <dbReference type="Proteomes" id="UP000472276"/>
    </source>
</evidence>
<dbReference type="SUPFAM" id="SSF47031">
    <property type="entry name" value="Second domain of FERM"/>
    <property type="match status" value="1"/>
</dbReference>
<evidence type="ECO:0000256" key="2">
    <source>
        <dbReference type="ARBA" id="ARBA00004245"/>
    </source>
</evidence>
<organism evidence="19 20">
    <name type="scientific">Oreochromis aureus</name>
    <name type="common">Israeli tilapia</name>
    <name type="synonym">Chromis aureus</name>
    <dbReference type="NCBI Taxonomy" id="47969"/>
    <lineage>
        <taxon>Eukaryota</taxon>
        <taxon>Metazoa</taxon>
        <taxon>Chordata</taxon>
        <taxon>Craniata</taxon>
        <taxon>Vertebrata</taxon>
        <taxon>Euteleostomi</taxon>
        <taxon>Actinopterygii</taxon>
        <taxon>Neopterygii</taxon>
        <taxon>Teleostei</taxon>
        <taxon>Neoteleostei</taxon>
        <taxon>Acanthomorphata</taxon>
        <taxon>Ovalentaria</taxon>
        <taxon>Cichlomorphae</taxon>
        <taxon>Cichliformes</taxon>
        <taxon>Cichlidae</taxon>
        <taxon>African cichlids</taxon>
        <taxon>Pseudocrenilabrinae</taxon>
        <taxon>Oreochromini</taxon>
        <taxon>Oreochromis</taxon>
    </lineage>
</organism>
<evidence type="ECO:0000256" key="4">
    <source>
        <dbReference type="ARBA" id="ARBA00022448"/>
    </source>
</evidence>
<evidence type="ECO:0000256" key="16">
    <source>
        <dbReference type="ARBA" id="ARBA00032586"/>
    </source>
</evidence>
<evidence type="ECO:0000259" key="18">
    <source>
        <dbReference type="PROSITE" id="PS50057"/>
    </source>
</evidence>
<feature type="compositionally biased region" description="Basic residues" evidence="17">
    <location>
        <begin position="173"/>
        <end position="182"/>
    </location>
</feature>
<keyword evidence="4" id="KW-0813">Transport</keyword>
<dbReference type="FunFam" id="1.20.80.10:FF:000001">
    <property type="entry name" value="Erythrocyte membrane protein band 4.1"/>
    <property type="match status" value="1"/>
</dbReference>
<dbReference type="PROSITE" id="PS50057">
    <property type="entry name" value="FERM_3"/>
    <property type="match status" value="1"/>
</dbReference>
<dbReference type="SUPFAM" id="SSF54236">
    <property type="entry name" value="Ubiquitin-like"/>
    <property type="match status" value="1"/>
</dbReference>
<feature type="region of interest" description="Disordered" evidence="17">
    <location>
        <begin position="1"/>
        <end position="521"/>
    </location>
</feature>
<reference evidence="19" key="2">
    <citation type="submission" date="2025-09" db="UniProtKB">
        <authorList>
            <consortium name="Ensembl"/>
        </authorList>
    </citation>
    <scope>IDENTIFICATION</scope>
</reference>
<dbReference type="InterPro" id="IPR014352">
    <property type="entry name" value="FERM/acyl-CoA-bd_prot_sf"/>
</dbReference>
<dbReference type="CDD" id="cd14473">
    <property type="entry name" value="FERM_B-lobe"/>
    <property type="match status" value="1"/>
</dbReference>
<keyword evidence="13" id="KW-0131">Cell cycle</keyword>
<dbReference type="InterPro" id="IPR014847">
    <property type="entry name" value="FA"/>
</dbReference>
<dbReference type="Gene3D" id="2.30.29.30">
    <property type="entry name" value="Pleckstrin-homology domain (PH domain)/Phosphotyrosine-binding domain (PTB)"/>
    <property type="match status" value="1"/>
</dbReference>
<evidence type="ECO:0000256" key="14">
    <source>
        <dbReference type="ARBA" id="ARBA00023658"/>
    </source>
</evidence>
<dbReference type="PROSITE" id="PS00660">
    <property type="entry name" value="FERM_1"/>
    <property type="match status" value="1"/>
</dbReference>